<evidence type="ECO:0000313" key="2">
    <source>
        <dbReference type="Proteomes" id="UP000499080"/>
    </source>
</evidence>
<dbReference type="EMBL" id="BGPR01048335">
    <property type="protein sequence ID" value="GBO25344.1"/>
    <property type="molecule type" value="Genomic_DNA"/>
</dbReference>
<accession>A0A4Y2VM00</accession>
<comment type="caution">
    <text evidence="1">The sequence shown here is derived from an EMBL/GenBank/DDBJ whole genome shotgun (WGS) entry which is preliminary data.</text>
</comment>
<proteinExistence type="predicted"/>
<gene>
    <name evidence="1" type="ORF">AVEN_47987_1</name>
</gene>
<sequence length="96" mass="11404">MLRVKNIKVLEIYRVIRKVRWEDRRLNCAKTDLTYNRGIDRGINMSAACGVLRCSQRAVWFCWKKEDVARSSYRAELWLHLSPKKFNLALTSFVIQ</sequence>
<keyword evidence="2" id="KW-1185">Reference proteome</keyword>
<evidence type="ECO:0000313" key="1">
    <source>
        <dbReference type="EMBL" id="GBO25344.1"/>
    </source>
</evidence>
<dbReference type="AlphaFoldDB" id="A0A4Y2VM00"/>
<name>A0A4Y2VM00_ARAVE</name>
<dbReference type="Proteomes" id="UP000499080">
    <property type="component" value="Unassembled WGS sequence"/>
</dbReference>
<reference evidence="1 2" key="1">
    <citation type="journal article" date="2019" name="Sci. Rep.">
        <title>Orb-weaving spider Araneus ventricosus genome elucidates the spidroin gene catalogue.</title>
        <authorList>
            <person name="Kono N."/>
            <person name="Nakamura H."/>
            <person name="Ohtoshi R."/>
            <person name="Moran D.A.P."/>
            <person name="Shinohara A."/>
            <person name="Yoshida Y."/>
            <person name="Fujiwara M."/>
            <person name="Mori M."/>
            <person name="Tomita M."/>
            <person name="Arakawa K."/>
        </authorList>
    </citation>
    <scope>NUCLEOTIDE SEQUENCE [LARGE SCALE GENOMIC DNA]</scope>
</reference>
<protein>
    <submittedName>
        <fullName evidence="1">Uncharacterized protein</fullName>
    </submittedName>
</protein>
<organism evidence="1 2">
    <name type="scientific">Araneus ventricosus</name>
    <name type="common">Orbweaver spider</name>
    <name type="synonym">Epeira ventricosa</name>
    <dbReference type="NCBI Taxonomy" id="182803"/>
    <lineage>
        <taxon>Eukaryota</taxon>
        <taxon>Metazoa</taxon>
        <taxon>Ecdysozoa</taxon>
        <taxon>Arthropoda</taxon>
        <taxon>Chelicerata</taxon>
        <taxon>Arachnida</taxon>
        <taxon>Araneae</taxon>
        <taxon>Araneomorphae</taxon>
        <taxon>Entelegynae</taxon>
        <taxon>Araneoidea</taxon>
        <taxon>Araneidae</taxon>
        <taxon>Araneus</taxon>
    </lineage>
</organism>